<reference evidence="2" key="2">
    <citation type="submission" date="2021-04" db="EMBL/GenBank/DDBJ databases">
        <authorList>
            <person name="Gilroy R."/>
        </authorList>
    </citation>
    <scope>NUCLEOTIDE SEQUENCE</scope>
    <source>
        <strain evidence="2">Gambia16-930</strain>
    </source>
</reference>
<reference evidence="2" key="1">
    <citation type="journal article" date="2021" name="PeerJ">
        <title>Extensive microbial diversity within the chicken gut microbiome revealed by metagenomics and culture.</title>
        <authorList>
            <person name="Gilroy R."/>
            <person name="Ravi A."/>
            <person name="Getino M."/>
            <person name="Pursley I."/>
            <person name="Horton D.L."/>
            <person name="Alikhan N.F."/>
            <person name="Baker D."/>
            <person name="Gharbi K."/>
            <person name="Hall N."/>
            <person name="Watson M."/>
            <person name="Adriaenssens E.M."/>
            <person name="Foster-Nyarko E."/>
            <person name="Jarju S."/>
            <person name="Secka A."/>
            <person name="Antonio M."/>
            <person name="Oren A."/>
            <person name="Chaudhuri R.R."/>
            <person name="La Ragione R."/>
            <person name="Hildebrand F."/>
            <person name="Pallen M.J."/>
        </authorList>
    </citation>
    <scope>NUCLEOTIDE SEQUENCE</scope>
    <source>
        <strain evidence="2">Gambia16-930</strain>
    </source>
</reference>
<dbReference type="Gene3D" id="1.10.1040.20">
    <property type="entry name" value="ProC-like, C-terminal domain"/>
    <property type="match status" value="1"/>
</dbReference>
<name>A0A9D1RID0_9BACT</name>
<gene>
    <name evidence="2" type="ORF">IAC47_07520</name>
</gene>
<evidence type="ECO:0000313" key="3">
    <source>
        <dbReference type="Proteomes" id="UP000824267"/>
    </source>
</evidence>
<evidence type="ECO:0000259" key="1">
    <source>
        <dbReference type="Pfam" id="PF10728"/>
    </source>
</evidence>
<proteinExistence type="predicted"/>
<feature type="domain" description="DUF2520" evidence="1">
    <location>
        <begin position="115"/>
        <end position="236"/>
    </location>
</feature>
<comment type="caution">
    <text evidence="2">The sequence shown here is derived from an EMBL/GenBank/DDBJ whole genome shotgun (WGS) entry which is preliminary data.</text>
</comment>
<dbReference type="PANTHER" id="PTHR40459">
    <property type="entry name" value="CONSERVED HYPOTHETICAL ALANINE AND LEUCINE RICH PROTEIN"/>
    <property type="match status" value="1"/>
</dbReference>
<sequence length="247" mass="27998">MPGRIKDVTIIGSGNVAYHYFRIMTEKGLRVRQISARMDIPTEALMSDLVVIAIKDEFITRLASRIRVGDDSILVHTSGFIPSDCLKDSARNYGCLYPLQSLKKNQDTDFFNNVPLCICGNNKQTRQDLRGLSQRLSRTVYELSDSQRQCLHIAAVFCNNFTNHLFGVAKQMLAKESIPFSILFPLMESTVHKAENNDPFDSQTGPAVRGDMNVIQAHLQRLDGDEREIYGVMSEKIMHYHKNRENG</sequence>
<dbReference type="Pfam" id="PF10728">
    <property type="entry name" value="DUF2520"/>
    <property type="match status" value="1"/>
</dbReference>
<dbReference type="AlphaFoldDB" id="A0A9D1RID0"/>
<dbReference type="Proteomes" id="UP000824267">
    <property type="component" value="Unassembled WGS sequence"/>
</dbReference>
<dbReference type="InterPro" id="IPR008927">
    <property type="entry name" value="6-PGluconate_DH-like_C_sf"/>
</dbReference>
<organism evidence="2 3">
    <name type="scientific">Candidatus Onthomorpha intestinigallinarum</name>
    <dbReference type="NCBI Taxonomy" id="2840880"/>
    <lineage>
        <taxon>Bacteria</taxon>
        <taxon>Pseudomonadati</taxon>
        <taxon>Bacteroidota</taxon>
        <taxon>Bacteroidia</taxon>
        <taxon>Bacteroidales</taxon>
        <taxon>Candidatus Onthomorpha</taxon>
    </lineage>
</organism>
<dbReference type="PANTHER" id="PTHR40459:SF1">
    <property type="entry name" value="CONSERVED HYPOTHETICAL ALANINE AND LEUCINE RICH PROTEIN"/>
    <property type="match status" value="1"/>
</dbReference>
<dbReference type="InterPro" id="IPR037108">
    <property type="entry name" value="TM1727-like_C_sf"/>
</dbReference>
<dbReference type="InterPro" id="IPR018931">
    <property type="entry name" value="DUF2520"/>
</dbReference>
<dbReference type="EMBL" id="DXGG01000236">
    <property type="protein sequence ID" value="HIW88097.1"/>
    <property type="molecule type" value="Genomic_DNA"/>
</dbReference>
<dbReference type="InterPro" id="IPR036291">
    <property type="entry name" value="NAD(P)-bd_dom_sf"/>
</dbReference>
<protein>
    <submittedName>
        <fullName evidence="2">DUF2520 domain-containing protein</fullName>
    </submittedName>
</protein>
<evidence type="ECO:0000313" key="2">
    <source>
        <dbReference type="EMBL" id="HIW88097.1"/>
    </source>
</evidence>
<accession>A0A9D1RID0</accession>
<dbReference type="Gene3D" id="3.40.50.720">
    <property type="entry name" value="NAD(P)-binding Rossmann-like Domain"/>
    <property type="match status" value="1"/>
</dbReference>
<dbReference type="SUPFAM" id="SSF51735">
    <property type="entry name" value="NAD(P)-binding Rossmann-fold domains"/>
    <property type="match status" value="1"/>
</dbReference>
<dbReference type="SUPFAM" id="SSF48179">
    <property type="entry name" value="6-phosphogluconate dehydrogenase C-terminal domain-like"/>
    <property type="match status" value="1"/>
</dbReference>